<dbReference type="Proteomes" id="UP000239549">
    <property type="component" value="Unassembled WGS sequence"/>
</dbReference>
<gene>
    <name evidence="2" type="ORF">DCCM_3262</name>
</gene>
<protein>
    <submittedName>
        <fullName evidence="2">Uncharacterized protein</fullName>
    </submittedName>
</protein>
<evidence type="ECO:0000313" key="3">
    <source>
        <dbReference type="Proteomes" id="UP000239549"/>
    </source>
</evidence>
<keyword evidence="3" id="KW-1185">Reference proteome</keyword>
<name>A0A2L2XDB3_9FIRM</name>
<dbReference type="AlphaFoldDB" id="A0A2L2XDB3"/>
<evidence type="ECO:0000313" key="2">
    <source>
        <dbReference type="EMBL" id="GBF34150.1"/>
    </source>
</evidence>
<feature type="region of interest" description="Disordered" evidence="1">
    <location>
        <begin position="1"/>
        <end position="23"/>
    </location>
</feature>
<sequence length="124" mass="13612">MPQMMYPQAGIVTSLRTDPDNPDGKEAKVFIPLMKLETDWIRVAANLVYEEKAELERPVITADPSSTIQHPPKESPPPSTLFTDINGHAGTVKKVTWGTLRTGDEVIVVFLAGDINQGVIVARM</sequence>
<proteinExistence type="predicted"/>
<reference evidence="3" key="1">
    <citation type="submission" date="2018-02" db="EMBL/GenBank/DDBJ databases">
        <title>Genome sequence of Desulfocucumis palustris strain NAW-5.</title>
        <authorList>
            <person name="Watanabe M."/>
            <person name="Kojima H."/>
            <person name="Fukui M."/>
        </authorList>
    </citation>
    <scope>NUCLEOTIDE SEQUENCE [LARGE SCALE GENOMIC DNA]</scope>
    <source>
        <strain evidence="3">NAW-5</strain>
    </source>
</reference>
<comment type="caution">
    <text evidence="2">The sequence shown here is derived from an EMBL/GenBank/DDBJ whole genome shotgun (WGS) entry which is preliminary data.</text>
</comment>
<feature type="region of interest" description="Disordered" evidence="1">
    <location>
        <begin position="61"/>
        <end position="85"/>
    </location>
</feature>
<organism evidence="2 3">
    <name type="scientific">Desulfocucumis palustris</name>
    <dbReference type="NCBI Taxonomy" id="1898651"/>
    <lineage>
        <taxon>Bacteria</taxon>
        <taxon>Bacillati</taxon>
        <taxon>Bacillota</taxon>
        <taxon>Clostridia</taxon>
        <taxon>Eubacteriales</taxon>
        <taxon>Desulfocucumaceae</taxon>
        <taxon>Desulfocucumis</taxon>
    </lineage>
</organism>
<accession>A0A2L2XDB3</accession>
<dbReference type="EMBL" id="BFAV01000127">
    <property type="protein sequence ID" value="GBF34150.1"/>
    <property type="molecule type" value="Genomic_DNA"/>
</dbReference>
<evidence type="ECO:0000256" key="1">
    <source>
        <dbReference type="SAM" id="MobiDB-lite"/>
    </source>
</evidence>